<dbReference type="PANTHER" id="PTHR34404:SF2">
    <property type="entry name" value="CONSERVED SERINE RICH PROTEIN"/>
    <property type="match status" value="1"/>
</dbReference>
<dbReference type="NCBIfam" id="TIGR02605">
    <property type="entry name" value="CxxC_CxxC_SSSS"/>
    <property type="match status" value="1"/>
</dbReference>
<evidence type="ECO:0000256" key="1">
    <source>
        <dbReference type="SAM" id="MobiDB-lite"/>
    </source>
</evidence>
<accession>A0A381TWB3</accession>
<name>A0A381TWB3_9ZZZZ</name>
<dbReference type="SMART" id="SM00834">
    <property type="entry name" value="CxxC_CXXC_SSSS"/>
    <property type="match status" value="1"/>
</dbReference>
<reference evidence="3" key="1">
    <citation type="submission" date="2018-05" db="EMBL/GenBank/DDBJ databases">
        <authorList>
            <person name="Lanie J.A."/>
            <person name="Ng W.-L."/>
            <person name="Kazmierczak K.M."/>
            <person name="Andrzejewski T.M."/>
            <person name="Davidsen T.M."/>
            <person name="Wayne K.J."/>
            <person name="Tettelin H."/>
            <person name="Glass J.I."/>
            <person name="Rusch D."/>
            <person name="Podicherti R."/>
            <person name="Tsui H.-C.T."/>
            <person name="Winkler M.E."/>
        </authorList>
    </citation>
    <scope>NUCLEOTIDE SEQUENCE</scope>
</reference>
<gene>
    <name evidence="3" type="ORF">METZ01_LOCUS73170</name>
</gene>
<dbReference type="AlphaFoldDB" id="A0A381TWB3"/>
<dbReference type="EMBL" id="UINC01005283">
    <property type="protein sequence ID" value="SVA20316.1"/>
    <property type="molecule type" value="Genomic_DNA"/>
</dbReference>
<proteinExistence type="predicted"/>
<feature type="region of interest" description="Disordered" evidence="1">
    <location>
        <begin position="64"/>
        <end position="105"/>
    </location>
</feature>
<dbReference type="PANTHER" id="PTHR34404">
    <property type="entry name" value="REGULATORY PROTEIN, FMDB FAMILY"/>
    <property type="match status" value="1"/>
</dbReference>
<evidence type="ECO:0000259" key="2">
    <source>
        <dbReference type="SMART" id="SM00834"/>
    </source>
</evidence>
<organism evidence="3">
    <name type="scientific">marine metagenome</name>
    <dbReference type="NCBI Taxonomy" id="408172"/>
    <lineage>
        <taxon>unclassified sequences</taxon>
        <taxon>metagenomes</taxon>
        <taxon>ecological metagenomes</taxon>
    </lineage>
</organism>
<sequence>MPIYEYKCQECDHSFEALQRIGEKLLTDCPQCNAKKLKRLVSAPNFRLKGKGWYETDFKKDNRKNLADKKEDKSSGKDQKINEKAPKKDTEKKKNKEDHKSKDIK</sequence>
<dbReference type="Pfam" id="PF09723">
    <property type="entry name" value="Zn_ribbon_8"/>
    <property type="match status" value="1"/>
</dbReference>
<evidence type="ECO:0000313" key="3">
    <source>
        <dbReference type="EMBL" id="SVA20316.1"/>
    </source>
</evidence>
<dbReference type="InterPro" id="IPR013429">
    <property type="entry name" value="Regulatory_FmdB_Zinc_ribbon"/>
</dbReference>
<feature type="domain" description="Putative regulatory protein FmdB zinc ribbon" evidence="2">
    <location>
        <begin position="1"/>
        <end position="42"/>
    </location>
</feature>
<protein>
    <recommendedName>
        <fullName evidence="2">Putative regulatory protein FmdB zinc ribbon domain-containing protein</fullName>
    </recommendedName>
</protein>